<keyword evidence="4" id="KW-0547">Nucleotide-binding</keyword>
<evidence type="ECO:0000313" key="12">
    <source>
        <dbReference type="EMBL" id="MCC2167347.1"/>
    </source>
</evidence>
<evidence type="ECO:0000256" key="9">
    <source>
        <dbReference type="PIRNR" id="PIRNR003128"/>
    </source>
</evidence>
<evidence type="ECO:0000256" key="7">
    <source>
        <dbReference type="ARBA" id="ARBA00023204"/>
    </source>
</evidence>
<dbReference type="Proteomes" id="UP001199355">
    <property type="component" value="Unassembled WGS sequence"/>
</dbReference>
<proteinExistence type="inferred from homology"/>
<dbReference type="GO" id="GO:0005524">
    <property type="term" value="F:ATP binding"/>
    <property type="evidence" value="ECO:0007669"/>
    <property type="project" value="UniProtKB-KW"/>
</dbReference>
<dbReference type="Gene3D" id="3.40.50.300">
    <property type="entry name" value="P-loop containing nucleotide triphosphate hydrolases"/>
    <property type="match status" value="2"/>
</dbReference>
<evidence type="ECO:0000256" key="4">
    <source>
        <dbReference type="ARBA" id="ARBA00022741"/>
    </source>
</evidence>
<dbReference type="SMART" id="SM00382">
    <property type="entry name" value="AAA"/>
    <property type="match status" value="1"/>
</dbReference>
<dbReference type="InterPro" id="IPR003593">
    <property type="entry name" value="AAA+_ATPase"/>
</dbReference>
<reference evidence="12 13" key="1">
    <citation type="submission" date="2021-10" db="EMBL/GenBank/DDBJ databases">
        <title>Anaerobic single-cell dispensing facilitates the cultivation of human gut bacteria.</title>
        <authorList>
            <person name="Afrizal A."/>
        </authorList>
    </citation>
    <scope>NUCLEOTIDE SEQUENCE [LARGE SCALE GENOMIC DNA]</scope>
    <source>
        <strain evidence="12 13">CLA-AA-H244</strain>
    </source>
</reference>
<dbReference type="GO" id="GO:0043590">
    <property type="term" value="C:bacterial nucleoid"/>
    <property type="evidence" value="ECO:0007669"/>
    <property type="project" value="TreeGrafter"/>
</dbReference>
<dbReference type="GO" id="GO:0006310">
    <property type="term" value="P:DNA recombination"/>
    <property type="evidence" value="ECO:0007669"/>
    <property type="project" value="InterPro"/>
</dbReference>
<comment type="caution">
    <text evidence="12">The sequence shown here is derived from an EMBL/GenBank/DDBJ whole genome shotgun (WGS) entry which is preliminary data.</text>
</comment>
<feature type="coiled-coil region" evidence="10">
    <location>
        <begin position="284"/>
        <end position="363"/>
    </location>
</feature>
<evidence type="ECO:0000313" key="13">
    <source>
        <dbReference type="Proteomes" id="UP001199355"/>
    </source>
</evidence>
<evidence type="ECO:0000256" key="10">
    <source>
        <dbReference type="SAM" id="Coils"/>
    </source>
</evidence>
<sequence>MLVSLHVRNLALIEETEVFFQPGLNILTGETGAGKSVILGSVALALGAKADRDMIRTGAEYALIELTFEGSEEVREALRRMDLPAEDNQIILQRRVMPNRSICRINGETVPIRQMRELAGLLIDIHGQHDSQILLQTKRHLEILDAYAEKELPRVKEAYAACWREHSVILQEIAENELDEQTRKREISLAEFERDEIEEANLQAGEDEQLERDYRRMVNGRKIAETLNLVHGLTGEEEGNGAGELTGRALRELSQALSCDDGLGQLVQLLADVDGLLNDFNRAVSEYLSDLEFDEEQLSETENRLNTVNHLKDKYGSTIEEVLAYAEQKNQELDRLLHQEEWLEQKRRELSENEKMLAQLAQSLTALRTKAAQGFQKDMESALQDMNFLHVEFQVSLTQKDSFGAEGKDEVVFLISTNPGEPVKPLAAIASGGELSRIMLALKTITAKQEKIGTFIFDEIDAGISGKTAWKVSEKLGILGRTHQIICITHLPQIAAMADHHFYIEKNATDHSTATTITELSEADSLKELARLSGAAQLTESVLANAKEMKDLAEKKKQN</sequence>
<feature type="domain" description="AAA+ ATPase" evidence="11">
    <location>
        <begin position="21"/>
        <end position="508"/>
    </location>
</feature>
<comment type="function">
    <text evidence="1 9">May be involved in recombinational repair of damaged DNA.</text>
</comment>
<evidence type="ECO:0000256" key="8">
    <source>
        <dbReference type="ARBA" id="ARBA00033408"/>
    </source>
</evidence>
<keyword evidence="13" id="KW-1185">Reference proteome</keyword>
<comment type="similarity">
    <text evidence="2 9">Belongs to the RecN family.</text>
</comment>
<evidence type="ECO:0000256" key="5">
    <source>
        <dbReference type="ARBA" id="ARBA00022763"/>
    </source>
</evidence>
<evidence type="ECO:0000256" key="2">
    <source>
        <dbReference type="ARBA" id="ARBA00009441"/>
    </source>
</evidence>
<dbReference type="GO" id="GO:0009432">
    <property type="term" value="P:SOS response"/>
    <property type="evidence" value="ECO:0007669"/>
    <property type="project" value="TreeGrafter"/>
</dbReference>
<dbReference type="EMBL" id="JAJEQF010000012">
    <property type="protein sequence ID" value="MCC2167347.1"/>
    <property type="molecule type" value="Genomic_DNA"/>
</dbReference>
<keyword evidence="6" id="KW-0067">ATP-binding</keyword>
<keyword evidence="7 9" id="KW-0234">DNA repair</keyword>
<dbReference type="PANTHER" id="PTHR11059">
    <property type="entry name" value="DNA REPAIR PROTEIN RECN"/>
    <property type="match status" value="1"/>
</dbReference>
<dbReference type="AlphaFoldDB" id="A0AAE3AWG5"/>
<dbReference type="CDD" id="cd03241">
    <property type="entry name" value="ABC_RecN"/>
    <property type="match status" value="2"/>
</dbReference>
<evidence type="ECO:0000256" key="3">
    <source>
        <dbReference type="ARBA" id="ARBA00021315"/>
    </source>
</evidence>
<accession>A0AAE3AWG5</accession>
<dbReference type="NCBIfam" id="TIGR00634">
    <property type="entry name" value="recN"/>
    <property type="match status" value="1"/>
</dbReference>
<dbReference type="SUPFAM" id="SSF52540">
    <property type="entry name" value="P-loop containing nucleoside triphosphate hydrolases"/>
    <property type="match status" value="1"/>
</dbReference>
<dbReference type="InterPro" id="IPR003395">
    <property type="entry name" value="RecF/RecN/SMC_N"/>
</dbReference>
<dbReference type="Pfam" id="PF02463">
    <property type="entry name" value="SMC_N"/>
    <property type="match status" value="1"/>
</dbReference>
<evidence type="ECO:0000259" key="11">
    <source>
        <dbReference type="SMART" id="SM00382"/>
    </source>
</evidence>
<evidence type="ECO:0000256" key="6">
    <source>
        <dbReference type="ARBA" id="ARBA00022840"/>
    </source>
</evidence>
<dbReference type="FunFam" id="3.40.50.300:FF:000356">
    <property type="entry name" value="DNA repair protein RecN"/>
    <property type="match status" value="1"/>
</dbReference>
<dbReference type="InterPro" id="IPR004604">
    <property type="entry name" value="DNA_recomb/repair_RecN"/>
</dbReference>
<keyword evidence="5 9" id="KW-0227">DNA damage</keyword>
<keyword evidence="10" id="KW-0175">Coiled coil</keyword>
<gene>
    <name evidence="12" type="primary">recN</name>
    <name evidence="12" type="ORF">LKD45_06500</name>
</gene>
<name>A0AAE3AWG5_9FIRM</name>
<dbReference type="GO" id="GO:0006281">
    <property type="term" value="P:DNA repair"/>
    <property type="evidence" value="ECO:0007669"/>
    <property type="project" value="UniProtKB-KW"/>
</dbReference>
<evidence type="ECO:0000256" key="1">
    <source>
        <dbReference type="ARBA" id="ARBA00003618"/>
    </source>
</evidence>
<dbReference type="InterPro" id="IPR027417">
    <property type="entry name" value="P-loop_NTPase"/>
</dbReference>
<dbReference type="PANTHER" id="PTHR11059:SF0">
    <property type="entry name" value="DNA REPAIR PROTEIN RECN"/>
    <property type="match status" value="1"/>
</dbReference>
<dbReference type="PIRSF" id="PIRSF003128">
    <property type="entry name" value="RecN"/>
    <property type="match status" value="1"/>
</dbReference>
<organism evidence="12 13">
    <name type="scientific">Gallintestinimicrobium propionicum</name>
    <dbReference type="NCBI Taxonomy" id="2981770"/>
    <lineage>
        <taxon>Bacteria</taxon>
        <taxon>Bacillati</taxon>
        <taxon>Bacillota</taxon>
        <taxon>Clostridia</taxon>
        <taxon>Lachnospirales</taxon>
        <taxon>Lachnospiraceae</taxon>
        <taxon>Gallintestinimicrobium</taxon>
    </lineage>
</organism>
<protein>
    <recommendedName>
        <fullName evidence="3 9">DNA repair protein RecN</fullName>
    </recommendedName>
    <alternativeName>
        <fullName evidence="8 9">Recombination protein N</fullName>
    </alternativeName>
</protein>